<keyword evidence="1" id="KW-0472">Membrane</keyword>
<feature type="transmembrane region" description="Helical" evidence="1">
    <location>
        <begin position="20"/>
        <end position="39"/>
    </location>
</feature>
<evidence type="ECO:0000313" key="4">
    <source>
        <dbReference type="Proteomes" id="UP000265520"/>
    </source>
</evidence>
<dbReference type="AlphaFoldDB" id="A0A392NZ91"/>
<proteinExistence type="predicted"/>
<dbReference type="Pfam" id="PF06814">
    <property type="entry name" value="GOST_TM"/>
    <property type="match status" value="1"/>
</dbReference>
<sequence length="59" mass="6776">MYFNASDPLGELWRRAWVIPAFWTLLAYALLIVICILWAPSRNPTRYSLALLLLIPGSK</sequence>
<evidence type="ECO:0000313" key="3">
    <source>
        <dbReference type="EMBL" id="MCI05103.1"/>
    </source>
</evidence>
<name>A0A392NZ91_9FABA</name>
<keyword evidence="1" id="KW-1133">Transmembrane helix</keyword>
<organism evidence="3 4">
    <name type="scientific">Trifolium medium</name>
    <dbReference type="NCBI Taxonomy" id="97028"/>
    <lineage>
        <taxon>Eukaryota</taxon>
        <taxon>Viridiplantae</taxon>
        <taxon>Streptophyta</taxon>
        <taxon>Embryophyta</taxon>
        <taxon>Tracheophyta</taxon>
        <taxon>Spermatophyta</taxon>
        <taxon>Magnoliopsida</taxon>
        <taxon>eudicotyledons</taxon>
        <taxon>Gunneridae</taxon>
        <taxon>Pentapetalae</taxon>
        <taxon>rosids</taxon>
        <taxon>fabids</taxon>
        <taxon>Fabales</taxon>
        <taxon>Fabaceae</taxon>
        <taxon>Papilionoideae</taxon>
        <taxon>50 kb inversion clade</taxon>
        <taxon>NPAAA clade</taxon>
        <taxon>Hologalegina</taxon>
        <taxon>IRL clade</taxon>
        <taxon>Trifolieae</taxon>
        <taxon>Trifolium</taxon>
    </lineage>
</organism>
<evidence type="ECO:0000256" key="1">
    <source>
        <dbReference type="SAM" id="Phobius"/>
    </source>
</evidence>
<feature type="domain" description="GOST seven transmembrane" evidence="2">
    <location>
        <begin position="1"/>
        <end position="44"/>
    </location>
</feature>
<dbReference type="Proteomes" id="UP000265520">
    <property type="component" value="Unassembled WGS sequence"/>
</dbReference>
<dbReference type="InterPro" id="IPR053937">
    <property type="entry name" value="GOST_TM"/>
</dbReference>
<keyword evidence="1 3" id="KW-0812">Transmembrane</keyword>
<protein>
    <submittedName>
        <fullName evidence="3">TransmemBrane protein 87B-like</fullName>
    </submittedName>
</protein>
<dbReference type="EMBL" id="LXQA010057528">
    <property type="protein sequence ID" value="MCI05103.1"/>
    <property type="molecule type" value="Genomic_DNA"/>
</dbReference>
<keyword evidence="4" id="KW-1185">Reference proteome</keyword>
<comment type="caution">
    <text evidence="3">The sequence shown here is derived from an EMBL/GenBank/DDBJ whole genome shotgun (WGS) entry which is preliminary data.</text>
</comment>
<evidence type="ECO:0000259" key="2">
    <source>
        <dbReference type="Pfam" id="PF06814"/>
    </source>
</evidence>
<reference evidence="3 4" key="1">
    <citation type="journal article" date="2018" name="Front. Plant Sci.">
        <title>Red Clover (Trifolium pratense) and Zigzag Clover (T. medium) - A Picture of Genomic Similarities and Differences.</title>
        <authorList>
            <person name="Dluhosova J."/>
            <person name="Istvanek J."/>
            <person name="Nedelnik J."/>
            <person name="Repkova J."/>
        </authorList>
    </citation>
    <scope>NUCLEOTIDE SEQUENCE [LARGE SCALE GENOMIC DNA]</scope>
    <source>
        <strain evidence="4">cv. 10/8</strain>
        <tissue evidence="3">Leaf</tissue>
    </source>
</reference>
<accession>A0A392NZ91</accession>